<evidence type="ECO:0000313" key="5">
    <source>
        <dbReference type="Proteomes" id="UP000243065"/>
    </source>
</evidence>
<proteinExistence type="predicted"/>
<dbReference type="Gene3D" id="3.20.20.140">
    <property type="entry name" value="Metal-dependent hydrolases"/>
    <property type="match status" value="1"/>
</dbReference>
<accession>A0A656D915</accession>
<keyword evidence="1" id="KW-0378">Hydrolase</keyword>
<dbReference type="Proteomes" id="UP000243065">
    <property type="component" value="Unassembled WGS sequence"/>
</dbReference>
<evidence type="ECO:0000256" key="1">
    <source>
        <dbReference type="ARBA" id="ARBA00022801"/>
    </source>
</evidence>
<evidence type="ECO:0000259" key="2">
    <source>
        <dbReference type="Pfam" id="PF01979"/>
    </source>
</evidence>
<reference evidence="5 6" key="1">
    <citation type="submission" date="2015-11" db="EMBL/GenBank/DDBJ databases">
        <authorList>
            <person name="Varghese N."/>
        </authorList>
    </citation>
    <scope>NUCLEOTIDE SEQUENCE [LARGE SCALE GENOMIC DNA]</scope>
    <source>
        <strain evidence="4 5">JGI-24</strain>
        <strain evidence="3 6">JGI-25</strain>
    </source>
</reference>
<name>A0A656D915_KRYT1</name>
<dbReference type="OrthoDB" id="9807210at2"/>
<keyword evidence="5" id="KW-1185">Reference proteome</keyword>
<feature type="domain" description="Amidohydrolase-related" evidence="2">
    <location>
        <begin position="56"/>
        <end position="401"/>
    </location>
</feature>
<dbReference type="Gene3D" id="2.30.40.10">
    <property type="entry name" value="Urease, subunit C, domain 1"/>
    <property type="match status" value="1"/>
</dbReference>
<dbReference type="EMBL" id="CZVU01000069">
    <property type="protein sequence ID" value="CUT03581.1"/>
    <property type="molecule type" value="Genomic_DNA"/>
</dbReference>
<dbReference type="InterPro" id="IPR050287">
    <property type="entry name" value="MTA/SAH_deaminase"/>
</dbReference>
<dbReference type="SUPFAM" id="SSF51338">
    <property type="entry name" value="Composite domain of metallo-dependent hydrolases"/>
    <property type="match status" value="1"/>
</dbReference>
<dbReference type="Pfam" id="PF01979">
    <property type="entry name" value="Amidohydro_1"/>
    <property type="match status" value="1"/>
</dbReference>
<sequence length="421" mass="48109">MKIFYAKYILPITSEMVEDGAIVIDGNRIIDFGAREEIDSKFKDVERKINLKNALIMPGFVNAHTHLELSGVKIKEVSDFKDWLYQIIKQRKRLFNGRGVAGKIKFIKTFAERKWKRTVKRRIEEMINSGTIAIGDVSNTGKLITMLLRVPMKIQIFIELISFIEERGVEFFNVLKDLVHNVNEVVKKHNLQREFKISLSPHAPYSVSETLFKLIKNFNGDSKTSVHLAEVIDEVEFIKNGSGFFRSFLIERNGFDYSWKPPGVSPVKYLDQIGFLDKNILAVHCVNVDDEDIEILSKRNVSICTCPRSNFFLKVGKAPVRKFLDNNINVCLGTDSIASNRDLNILNELKFAREFYKDVSNEELIKIATLNGAKALGFDDICGSIERGKDADLIYFIIPNDLKKNEIYDFIFESSVCGRLG</sequence>
<evidence type="ECO:0000313" key="6">
    <source>
        <dbReference type="Proteomes" id="UP000243105"/>
    </source>
</evidence>
<evidence type="ECO:0000313" key="4">
    <source>
        <dbReference type="EMBL" id="CUT03581.1"/>
    </source>
</evidence>
<gene>
    <name evidence="4" type="ORF">JGI24_01329</name>
    <name evidence="3" type="ORF">JGI25_00865</name>
</gene>
<dbReference type="RefSeq" id="WP_072150668.1">
    <property type="nucleotide sequence ID" value="NZ_CZVU01000069.1"/>
</dbReference>
<protein>
    <submittedName>
        <fullName evidence="4">Cytosine/adenosine deaminase</fullName>
    </submittedName>
</protein>
<dbReference type="PANTHER" id="PTHR43794">
    <property type="entry name" value="AMINOHYDROLASE SSNA-RELATED"/>
    <property type="match status" value="1"/>
</dbReference>
<dbReference type="InterPro" id="IPR011059">
    <property type="entry name" value="Metal-dep_hydrolase_composite"/>
</dbReference>
<dbReference type="Proteomes" id="UP000243105">
    <property type="component" value="Unassembled WGS sequence"/>
</dbReference>
<dbReference type="AlphaFoldDB" id="A0A656D915"/>
<evidence type="ECO:0000313" key="3">
    <source>
        <dbReference type="EMBL" id="CUT01276.1"/>
    </source>
</evidence>
<dbReference type="SUPFAM" id="SSF51556">
    <property type="entry name" value="Metallo-dependent hydrolases"/>
    <property type="match status" value="1"/>
</dbReference>
<dbReference type="GO" id="GO:0016810">
    <property type="term" value="F:hydrolase activity, acting on carbon-nitrogen (but not peptide) bonds"/>
    <property type="evidence" value="ECO:0007669"/>
    <property type="project" value="InterPro"/>
</dbReference>
<dbReference type="InterPro" id="IPR032466">
    <property type="entry name" value="Metal_Hydrolase"/>
</dbReference>
<organism evidence="4 5">
    <name type="scientific">Kryptobacter tengchongensis</name>
    <dbReference type="NCBI Taxonomy" id="1643429"/>
    <lineage>
        <taxon>Bacteria</taxon>
        <taxon>Pseudomonadati</taxon>
        <taxon>Candidatus Kryptoniota</taxon>
        <taxon>Candidatus Kryptobacter</taxon>
    </lineage>
</organism>
<dbReference type="InterPro" id="IPR006680">
    <property type="entry name" value="Amidohydro-rel"/>
</dbReference>
<dbReference type="EMBL" id="CZVV01000049">
    <property type="protein sequence ID" value="CUT01276.1"/>
    <property type="molecule type" value="Genomic_DNA"/>
</dbReference>
<dbReference type="PANTHER" id="PTHR43794:SF11">
    <property type="entry name" value="AMIDOHYDROLASE-RELATED DOMAIN-CONTAINING PROTEIN"/>
    <property type="match status" value="1"/>
</dbReference>